<dbReference type="Pfam" id="PF01597">
    <property type="entry name" value="GCV_H"/>
    <property type="match status" value="1"/>
</dbReference>
<dbReference type="PANTHER" id="PTHR11715:SF3">
    <property type="entry name" value="GLYCINE CLEAVAGE SYSTEM H PROTEIN-RELATED"/>
    <property type="match status" value="1"/>
</dbReference>
<dbReference type="InterPro" id="IPR002930">
    <property type="entry name" value="GCV_H"/>
</dbReference>
<evidence type="ECO:0000313" key="5">
    <source>
        <dbReference type="Proteomes" id="UP001632038"/>
    </source>
</evidence>
<sequence length="166" mass="18858">MASRLWATRAASLLSLGSLFLTEVLPLIVKDLKYSYCHGWVRTEGNLATVGITDPAQEFLREIVHVDLFAYGCQVKQNKAFGAINSVCKNSNIYTPISGKVVQVNRKLEDFPRLVNESPYEDGWILKVEMKDSNELNNLMDSDQYSKFCETAFRPRSLLDLLFNRS</sequence>
<name>A0ABD3C071_9LAMI</name>
<dbReference type="Gene3D" id="2.40.50.100">
    <property type="match status" value="1"/>
</dbReference>
<comment type="function">
    <text evidence="3">The H protein shuttles the methylamine group of glycine from the P protein to the T protein.</text>
</comment>
<comment type="subunit">
    <text evidence="3">The glycine cleavage system is composed of four proteins: P, T, L and H.</text>
</comment>
<evidence type="ECO:0000256" key="2">
    <source>
        <dbReference type="ARBA" id="ARBA00022823"/>
    </source>
</evidence>
<keyword evidence="3" id="KW-0496">Mitochondrion</keyword>
<dbReference type="NCBIfam" id="NF002270">
    <property type="entry name" value="PRK01202.1"/>
    <property type="match status" value="1"/>
</dbReference>
<dbReference type="InterPro" id="IPR011053">
    <property type="entry name" value="Single_hybrid_motif"/>
</dbReference>
<reference evidence="5" key="1">
    <citation type="journal article" date="2024" name="IScience">
        <title>Strigolactones Initiate the Formation of Haustorium-like Structures in Castilleja.</title>
        <authorList>
            <person name="Buerger M."/>
            <person name="Peterson D."/>
            <person name="Chory J."/>
        </authorList>
    </citation>
    <scope>NUCLEOTIDE SEQUENCE [LARGE SCALE GENOMIC DNA]</scope>
</reference>
<comment type="cofactor">
    <cofactor evidence="3">
        <name>(R)-lipoate</name>
        <dbReference type="ChEBI" id="CHEBI:83088"/>
    </cofactor>
    <text evidence="3">Binds 1 lipoyl cofactor covalently.</text>
</comment>
<evidence type="ECO:0000256" key="3">
    <source>
        <dbReference type="RuleBase" id="RU364055"/>
    </source>
</evidence>
<comment type="similarity">
    <text evidence="1 3">Belongs to the GcvH family.</text>
</comment>
<proteinExistence type="inferred from homology"/>
<dbReference type="AlphaFoldDB" id="A0ABD3C071"/>
<organism evidence="4 5">
    <name type="scientific">Castilleja foliolosa</name>
    <dbReference type="NCBI Taxonomy" id="1961234"/>
    <lineage>
        <taxon>Eukaryota</taxon>
        <taxon>Viridiplantae</taxon>
        <taxon>Streptophyta</taxon>
        <taxon>Embryophyta</taxon>
        <taxon>Tracheophyta</taxon>
        <taxon>Spermatophyta</taxon>
        <taxon>Magnoliopsida</taxon>
        <taxon>eudicotyledons</taxon>
        <taxon>Gunneridae</taxon>
        <taxon>Pentapetalae</taxon>
        <taxon>asterids</taxon>
        <taxon>lamiids</taxon>
        <taxon>Lamiales</taxon>
        <taxon>Orobanchaceae</taxon>
        <taxon>Pedicularideae</taxon>
        <taxon>Castillejinae</taxon>
        <taxon>Castilleja</taxon>
    </lineage>
</organism>
<dbReference type="GO" id="GO:0005960">
    <property type="term" value="C:glycine cleavage complex"/>
    <property type="evidence" value="ECO:0007669"/>
    <property type="project" value="UniProtKB-UniRule"/>
</dbReference>
<dbReference type="GO" id="GO:0005739">
    <property type="term" value="C:mitochondrion"/>
    <property type="evidence" value="ECO:0007669"/>
    <property type="project" value="UniProtKB-SubCell"/>
</dbReference>
<protein>
    <recommendedName>
        <fullName evidence="3">Glycine cleavage system H protein</fullName>
    </recommendedName>
</protein>
<dbReference type="NCBIfam" id="TIGR00527">
    <property type="entry name" value="gcvH"/>
    <property type="match status" value="1"/>
</dbReference>
<evidence type="ECO:0000313" key="4">
    <source>
        <dbReference type="EMBL" id="KAL3623175.1"/>
    </source>
</evidence>
<dbReference type="EMBL" id="JAVIJP010000054">
    <property type="protein sequence ID" value="KAL3623175.1"/>
    <property type="molecule type" value="Genomic_DNA"/>
</dbReference>
<gene>
    <name evidence="4" type="ORF">CASFOL_031991</name>
</gene>
<evidence type="ECO:0000256" key="1">
    <source>
        <dbReference type="ARBA" id="ARBA00009249"/>
    </source>
</evidence>
<keyword evidence="5" id="KW-1185">Reference proteome</keyword>
<dbReference type="PANTHER" id="PTHR11715">
    <property type="entry name" value="GLYCINE CLEAVAGE SYSTEM H PROTEIN"/>
    <property type="match status" value="1"/>
</dbReference>
<dbReference type="CDD" id="cd06848">
    <property type="entry name" value="GCS_H"/>
    <property type="match status" value="1"/>
</dbReference>
<keyword evidence="2 3" id="KW-0450">Lipoyl</keyword>
<comment type="subcellular location">
    <subcellularLocation>
        <location evidence="3">Mitochondrion</location>
    </subcellularLocation>
</comment>
<dbReference type="Proteomes" id="UP001632038">
    <property type="component" value="Unassembled WGS sequence"/>
</dbReference>
<dbReference type="SUPFAM" id="SSF51230">
    <property type="entry name" value="Single hybrid motif"/>
    <property type="match status" value="1"/>
</dbReference>
<keyword evidence="3" id="KW-0809">Transit peptide</keyword>
<dbReference type="InterPro" id="IPR017453">
    <property type="entry name" value="GCV_H_sub"/>
</dbReference>
<dbReference type="GO" id="GO:0019464">
    <property type="term" value="P:glycine decarboxylation via glycine cleavage system"/>
    <property type="evidence" value="ECO:0007669"/>
    <property type="project" value="UniProtKB-UniRule"/>
</dbReference>
<accession>A0ABD3C071</accession>
<dbReference type="InterPro" id="IPR033753">
    <property type="entry name" value="GCV_H/Fam206"/>
</dbReference>
<comment type="caution">
    <text evidence="4">The sequence shown here is derived from an EMBL/GenBank/DDBJ whole genome shotgun (WGS) entry which is preliminary data.</text>
</comment>